<organism evidence="2 3">
    <name type="scientific">Flammeovirga pectinis</name>
    <dbReference type="NCBI Taxonomy" id="2494373"/>
    <lineage>
        <taxon>Bacteria</taxon>
        <taxon>Pseudomonadati</taxon>
        <taxon>Bacteroidota</taxon>
        <taxon>Cytophagia</taxon>
        <taxon>Cytophagales</taxon>
        <taxon>Flammeovirgaceae</taxon>
        <taxon>Flammeovirga</taxon>
    </lineage>
</organism>
<dbReference type="Pfam" id="PF16125">
    <property type="entry name" value="DUF4837"/>
    <property type="match status" value="1"/>
</dbReference>
<dbReference type="PROSITE" id="PS51257">
    <property type="entry name" value="PROKAR_LIPOPROTEIN"/>
    <property type="match status" value="1"/>
</dbReference>
<name>A0A3Q9FQK6_9BACT</name>
<protein>
    <submittedName>
        <fullName evidence="2">DUF4837 family protein</fullName>
    </submittedName>
</protein>
<gene>
    <name evidence="2" type="ORF">EI427_09575</name>
</gene>
<dbReference type="OrthoDB" id="1115230at2"/>
<dbReference type="InterPro" id="IPR032286">
    <property type="entry name" value="DUF4837"/>
</dbReference>
<sequence>MKKITSSLLLLLGVFALTFISSCSNNEGADSDFQKSYLPSAKGKAGEMVLVIDSAQWLPDKSVGGELYRTVLGRTRGVLPQEEPQFTVTQVRPSGFNSILRQARNVLIVTTFDQKGREAAVLRSFFGDGVIQSLKKSDKFFFVKTDAWAQGQTVVLLFANTEAELKEILSKPENQYALSEPFNDLETINLQKRLKKEYSKSTDSFLRRELKVSMHLLDGYKVAENDDNFLWLRHPELSFDNNVFIVKVPYTDQKQFSEEEILKFRDKIAKQYLYGDPSNAESFVVTEDKVRPEVQKVKIDGRLAIELRGLWKTNNISMGGPFVSYTFTDKTGSYLYYVEGFIYAPGMKKRELVREMEAQLKTFKEID</sequence>
<evidence type="ECO:0000313" key="3">
    <source>
        <dbReference type="Proteomes" id="UP000267268"/>
    </source>
</evidence>
<dbReference type="EMBL" id="CP034562">
    <property type="protein sequence ID" value="AZQ62479.1"/>
    <property type="molecule type" value="Genomic_DNA"/>
</dbReference>
<feature type="chain" id="PRO_5018605696" evidence="1">
    <location>
        <begin position="26"/>
        <end position="367"/>
    </location>
</feature>
<reference evidence="2 3" key="1">
    <citation type="submission" date="2018-12" db="EMBL/GenBank/DDBJ databases">
        <title>Flammeovirga pectinis sp. nov., isolated from the gut of the Korean scallop, Patinopecten yessoensis.</title>
        <authorList>
            <person name="Bae J.-W."/>
            <person name="Jeong Y.-S."/>
            <person name="Kang W."/>
        </authorList>
    </citation>
    <scope>NUCLEOTIDE SEQUENCE [LARGE SCALE GENOMIC DNA]</scope>
    <source>
        <strain evidence="2 3">L12M1</strain>
    </source>
</reference>
<dbReference type="RefSeq" id="WP_126614022.1">
    <property type="nucleotide sequence ID" value="NZ_CP034562.1"/>
</dbReference>
<feature type="signal peptide" evidence="1">
    <location>
        <begin position="1"/>
        <end position="25"/>
    </location>
</feature>
<keyword evidence="3" id="KW-1185">Reference proteome</keyword>
<dbReference type="KEGG" id="fll:EI427_09575"/>
<evidence type="ECO:0000313" key="2">
    <source>
        <dbReference type="EMBL" id="AZQ62479.1"/>
    </source>
</evidence>
<keyword evidence="1" id="KW-0732">Signal</keyword>
<dbReference type="AlphaFoldDB" id="A0A3Q9FQK6"/>
<proteinExistence type="predicted"/>
<dbReference type="Proteomes" id="UP000267268">
    <property type="component" value="Chromosome 1"/>
</dbReference>
<evidence type="ECO:0000256" key="1">
    <source>
        <dbReference type="SAM" id="SignalP"/>
    </source>
</evidence>
<accession>A0A3Q9FQK6</accession>